<protein>
    <recommendedName>
        <fullName evidence="3">DUF1819 family protein</fullName>
    </recommendedName>
</protein>
<dbReference type="AlphaFoldDB" id="A0A1Q8QSM3"/>
<dbReference type="Pfam" id="PF08849">
    <property type="entry name" value="BrxA"/>
    <property type="match status" value="1"/>
</dbReference>
<dbReference type="EMBL" id="MLBF01000025">
    <property type="protein sequence ID" value="OLN30351.1"/>
    <property type="molecule type" value="Genomic_DNA"/>
</dbReference>
<comment type="caution">
    <text evidence="1">The sequence shown here is derived from an EMBL/GenBank/DDBJ whole genome shotgun (WGS) entry which is preliminary data.</text>
</comment>
<dbReference type="Proteomes" id="UP000186102">
    <property type="component" value="Unassembled WGS sequence"/>
</dbReference>
<keyword evidence="2" id="KW-1185">Reference proteome</keyword>
<name>A0A1Q8QSM3_9FIRM</name>
<sequence length="197" mass="23696">MKNYSAGFTSAGLFKQEIREVLRLRKKGLSRKEIEQAVLDHNLFQMRSEAGIRDKLQKVFQRINSFDETLLESYIEGTRFEENALILYSYLHSYRLPYEFFREIVLYDYLHHQGLLRKVELDLFFERKESEVEEIARWSPRTKQRLISSMLMFFRECGLLTKVEKEVYRITPLHINQQLKEYAHVHFPLLALLTTLR</sequence>
<dbReference type="Gene3D" id="1.10.3540.10">
    <property type="entry name" value="uncharacterized protein from magnetospirillum magneticum domain"/>
    <property type="match status" value="1"/>
</dbReference>
<gene>
    <name evidence="1" type="ORF">DSOL_3116</name>
</gene>
<dbReference type="InterPro" id="IPR014948">
    <property type="entry name" value="BrxA"/>
</dbReference>
<proteinExistence type="predicted"/>
<dbReference type="OrthoDB" id="3078533at2"/>
<dbReference type="InterPro" id="IPR023137">
    <property type="entry name" value="BrxA_sf"/>
</dbReference>
<reference evidence="1 2" key="1">
    <citation type="submission" date="2016-09" db="EMBL/GenBank/DDBJ databases">
        <title>Complete genome of Desulfosporosinus sp. OL.</title>
        <authorList>
            <person name="Mardanov A."/>
            <person name="Beletsky A."/>
            <person name="Panova A."/>
            <person name="Karnachuk O."/>
            <person name="Ravin N."/>
        </authorList>
    </citation>
    <scope>NUCLEOTIDE SEQUENCE [LARGE SCALE GENOMIC DNA]</scope>
    <source>
        <strain evidence="1 2">OL</strain>
    </source>
</reference>
<organism evidence="1 2">
    <name type="scientific">Desulfosporosinus metallidurans</name>
    <dbReference type="NCBI Taxonomy" id="1888891"/>
    <lineage>
        <taxon>Bacteria</taxon>
        <taxon>Bacillati</taxon>
        <taxon>Bacillota</taxon>
        <taxon>Clostridia</taxon>
        <taxon>Eubacteriales</taxon>
        <taxon>Desulfitobacteriaceae</taxon>
        <taxon>Desulfosporosinus</taxon>
    </lineage>
</organism>
<evidence type="ECO:0000313" key="2">
    <source>
        <dbReference type="Proteomes" id="UP000186102"/>
    </source>
</evidence>
<accession>A0A1Q8QSM3</accession>
<evidence type="ECO:0008006" key="3">
    <source>
        <dbReference type="Google" id="ProtNLM"/>
    </source>
</evidence>
<evidence type="ECO:0000313" key="1">
    <source>
        <dbReference type="EMBL" id="OLN30351.1"/>
    </source>
</evidence>
<dbReference type="RefSeq" id="WP_075365645.1">
    <property type="nucleotide sequence ID" value="NZ_MLBF01000025.1"/>
</dbReference>
<dbReference type="STRING" id="1888891.DSOL_3116"/>